<protein>
    <submittedName>
        <fullName evidence="3">Uncharacterized protein</fullName>
    </submittedName>
</protein>
<dbReference type="EMBL" id="ADGH01000016">
    <property type="protein sequence ID" value="EHG24023.1"/>
    <property type="molecule type" value="Genomic_DNA"/>
</dbReference>
<keyword evidence="2" id="KW-0472">Membrane</keyword>
<evidence type="ECO:0000313" key="3">
    <source>
        <dbReference type="EMBL" id="EHG24023.1"/>
    </source>
</evidence>
<keyword evidence="4" id="KW-1185">Reference proteome</keyword>
<accession>A0ABN0DNV1</accession>
<evidence type="ECO:0000256" key="1">
    <source>
        <dbReference type="SAM" id="MobiDB-lite"/>
    </source>
</evidence>
<comment type="caution">
    <text evidence="3">The sequence shown here is derived from an EMBL/GenBank/DDBJ whole genome shotgun (WGS) entry which is preliminary data.</text>
</comment>
<gene>
    <name evidence="3" type="ORF">HMPREF9432_01697</name>
</gene>
<organism evidence="3 4">
    <name type="scientific">Selenomonas noxia F0398</name>
    <dbReference type="NCBI Taxonomy" id="702437"/>
    <lineage>
        <taxon>Bacteria</taxon>
        <taxon>Bacillati</taxon>
        <taxon>Bacillota</taxon>
        <taxon>Negativicutes</taxon>
        <taxon>Selenomonadales</taxon>
        <taxon>Selenomonadaceae</taxon>
        <taxon>Selenomonas</taxon>
    </lineage>
</organism>
<dbReference type="RefSeq" id="WP_006696905.1">
    <property type="nucleotide sequence ID" value="NZ_JH376860.1"/>
</dbReference>
<evidence type="ECO:0000313" key="4">
    <source>
        <dbReference type="Proteomes" id="UP000003175"/>
    </source>
</evidence>
<dbReference type="Proteomes" id="UP000003175">
    <property type="component" value="Unassembled WGS sequence"/>
</dbReference>
<name>A0ABN0DNV1_9FIRM</name>
<sequence>MPAQKKIARQTSASRSKPLAWWKKLVLAVFGTYIAAKLFGILVPDNGTTEFPSHTDRDRQQSIPNGPADESPDDTWDLPADDRCEEEHIHENGTPPGFHLYDDWDDWGEGYDDDHFN</sequence>
<feature type="transmembrane region" description="Helical" evidence="2">
    <location>
        <begin position="21"/>
        <end position="43"/>
    </location>
</feature>
<proteinExistence type="predicted"/>
<keyword evidence="2" id="KW-0812">Transmembrane</keyword>
<feature type="region of interest" description="Disordered" evidence="1">
    <location>
        <begin position="47"/>
        <end position="101"/>
    </location>
</feature>
<feature type="compositionally biased region" description="Basic and acidic residues" evidence="1">
    <location>
        <begin position="80"/>
        <end position="91"/>
    </location>
</feature>
<keyword evidence="2" id="KW-1133">Transmembrane helix</keyword>
<evidence type="ECO:0000256" key="2">
    <source>
        <dbReference type="SAM" id="Phobius"/>
    </source>
</evidence>
<reference evidence="3 4" key="1">
    <citation type="submission" date="2011-08" db="EMBL/GenBank/DDBJ databases">
        <title>The Genome Sequence of Selenomonas noxia F0398.</title>
        <authorList>
            <consortium name="The Broad Institute Genome Sequencing Platform"/>
            <person name="Earl A."/>
            <person name="Ward D."/>
            <person name="Feldgarden M."/>
            <person name="Gevers D."/>
            <person name="Izard J."/>
            <person name="Ganesan A."/>
            <person name="Blanton J.M."/>
            <person name="Baranova O.V."/>
            <person name="Tanner A.C."/>
            <person name="Dewhirst F.E."/>
            <person name="Young S.K."/>
            <person name="Zeng Q."/>
            <person name="Gargeya S."/>
            <person name="Fitzgerald M."/>
            <person name="Haas B."/>
            <person name="Abouelleil A."/>
            <person name="Alvarado L."/>
            <person name="Arachchi H.M."/>
            <person name="Berlin A."/>
            <person name="Brown A."/>
            <person name="Chapman S.B."/>
            <person name="Chen Z."/>
            <person name="Dunbar C."/>
            <person name="Freedman E."/>
            <person name="Gearin G."/>
            <person name="Gellesch M."/>
            <person name="Goldberg J."/>
            <person name="Griggs A."/>
            <person name="Gujja S."/>
            <person name="Heiman D."/>
            <person name="Howarth C."/>
            <person name="Larson L."/>
            <person name="Lui A."/>
            <person name="MacDonald P.J.P."/>
            <person name="Montmayeur A."/>
            <person name="Murphy C."/>
            <person name="Neiman D."/>
            <person name="Pearson M."/>
            <person name="Priest M."/>
            <person name="Roberts A."/>
            <person name="Saif S."/>
            <person name="Shea T."/>
            <person name="Shenoy N."/>
            <person name="Sisk P."/>
            <person name="Stolte C."/>
            <person name="Sykes S."/>
            <person name="Wortman J."/>
            <person name="Nusbaum C."/>
            <person name="Birren B."/>
        </authorList>
    </citation>
    <scope>NUCLEOTIDE SEQUENCE [LARGE SCALE GENOMIC DNA]</scope>
    <source>
        <strain evidence="3 4">F0398</strain>
    </source>
</reference>